<evidence type="ECO:0000313" key="10">
    <source>
        <dbReference type="EMBL" id="MBS7526136.1"/>
    </source>
</evidence>
<dbReference type="PANTHER" id="PTHR24221:SF397">
    <property type="entry name" value="ABC TRANSPORTER, ATP-BINDING TRANSMEMBRANE PROTEIN"/>
    <property type="match status" value="1"/>
</dbReference>
<dbReference type="GO" id="GO:0005524">
    <property type="term" value="F:ATP binding"/>
    <property type="evidence" value="ECO:0007669"/>
    <property type="project" value="UniProtKB-KW"/>
</dbReference>
<dbReference type="InterPro" id="IPR039421">
    <property type="entry name" value="Type_1_exporter"/>
</dbReference>
<keyword evidence="3" id="KW-0547">Nucleotide-binding</keyword>
<evidence type="ECO:0000256" key="7">
    <source>
        <dbReference type="SAM" id="Phobius"/>
    </source>
</evidence>
<feature type="transmembrane region" description="Helical" evidence="7">
    <location>
        <begin position="248"/>
        <end position="267"/>
    </location>
</feature>
<dbReference type="PROSITE" id="PS50893">
    <property type="entry name" value="ABC_TRANSPORTER_2"/>
    <property type="match status" value="1"/>
</dbReference>
<dbReference type="Pfam" id="PF00005">
    <property type="entry name" value="ABC_tran"/>
    <property type="match status" value="1"/>
</dbReference>
<name>A0ABS5PM61_9FIRM</name>
<dbReference type="InterPro" id="IPR036640">
    <property type="entry name" value="ABC1_TM_sf"/>
</dbReference>
<dbReference type="PANTHER" id="PTHR24221">
    <property type="entry name" value="ATP-BINDING CASSETTE SUB-FAMILY B"/>
    <property type="match status" value="1"/>
</dbReference>
<protein>
    <submittedName>
        <fullName evidence="10">ABC transporter ATP-binding protein</fullName>
    </submittedName>
</protein>
<reference evidence="10 11" key="1">
    <citation type="submission" date="2021-05" db="EMBL/GenBank/DDBJ databases">
        <title>Fusibacter ferrireducens sp. nov., an anaerobic, sulfur- and Fe-reducing bacterium isolated from the mangrove sediment.</title>
        <authorList>
            <person name="Qiu D."/>
        </authorList>
    </citation>
    <scope>NUCLEOTIDE SEQUENCE [LARGE SCALE GENOMIC DNA]</scope>
    <source>
        <strain evidence="10 11">DSM 12116</strain>
    </source>
</reference>
<keyword evidence="11" id="KW-1185">Reference proteome</keyword>
<dbReference type="PROSITE" id="PS50929">
    <property type="entry name" value="ABC_TM1F"/>
    <property type="match status" value="1"/>
</dbReference>
<evidence type="ECO:0000259" key="9">
    <source>
        <dbReference type="PROSITE" id="PS50929"/>
    </source>
</evidence>
<keyword evidence="4 10" id="KW-0067">ATP-binding</keyword>
<keyword evidence="6 7" id="KW-0472">Membrane</keyword>
<feature type="domain" description="ABC transporter" evidence="8">
    <location>
        <begin position="334"/>
        <end position="567"/>
    </location>
</feature>
<accession>A0ABS5PM61</accession>
<dbReference type="InterPro" id="IPR011527">
    <property type="entry name" value="ABC1_TM_dom"/>
</dbReference>
<gene>
    <name evidence="10" type="ORF">KHM83_05570</name>
</gene>
<feature type="transmembrane region" description="Helical" evidence="7">
    <location>
        <begin position="273"/>
        <end position="294"/>
    </location>
</feature>
<evidence type="ECO:0000256" key="1">
    <source>
        <dbReference type="ARBA" id="ARBA00004651"/>
    </source>
</evidence>
<evidence type="ECO:0000256" key="5">
    <source>
        <dbReference type="ARBA" id="ARBA00022989"/>
    </source>
</evidence>
<sequence>MLNVANRIIKMSGKEGWRIKAAIVLSVFEGIFIAAPLGLIYYGILIILESNATPAASVRIGIIMLMLVLFRAFFKFLIDKLQGGMAYELFASERLKLGEHLKRLPMGYFSEGNIGNITSVITTDIVFAEQWGMHAVATVISSYVGIAINILLMLFIDWRVSLILTLILIVSSITLKQFNRASKKESKIRQDGFAQLTKAIIEYVKGIGVIKSFNVQREGDSDINHAFDTFKAISIRVEKGLSGLYRSYMYWFALGVACIIATAVYDYNAEHIQLAWCILILLFSMQFFASFKALGSMATLLRVMEAGLDRYDAIIAVEEIDADGKAIVLDNFDIVFDHVSFAYDQTDVIHDVSFEIPARCMTALVGKSGSGKSTITNLIARFWDVQQGAITIGGVNIKEMTVESLLENISMVFQNVYLFNDSILENVRFGRPEATKDEIIEVCKKARCHEFIMALENGYDTIVNESGASLSGGEKQRIAIARAMLKDAPIILLDEATANIDPDNEQIIQEAINALVQNKTLVLIAHKLSTIRNADQIIVMEEGRIIQQGNHKQLIESDGLYLEFWKRRTKATSWKIS</sequence>
<keyword evidence="2 7" id="KW-0812">Transmembrane</keyword>
<dbReference type="Gene3D" id="1.20.1560.10">
    <property type="entry name" value="ABC transporter type 1, transmembrane domain"/>
    <property type="match status" value="2"/>
</dbReference>
<dbReference type="InterPro" id="IPR003439">
    <property type="entry name" value="ABC_transporter-like_ATP-bd"/>
</dbReference>
<dbReference type="Proteomes" id="UP000746471">
    <property type="component" value="Unassembled WGS sequence"/>
</dbReference>
<feature type="transmembrane region" description="Helical" evidence="7">
    <location>
        <begin position="21"/>
        <end position="44"/>
    </location>
</feature>
<feature type="transmembrane region" description="Helical" evidence="7">
    <location>
        <begin position="162"/>
        <end position="179"/>
    </location>
</feature>
<dbReference type="Gene3D" id="3.40.50.300">
    <property type="entry name" value="P-loop containing nucleotide triphosphate hydrolases"/>
    <property type="match status" value="1"/>
</dbReference>
<feature type="transmembrane region" description="Helical" evidence="7">
    <location>
        <begin position="135"/>
        <end position="156"/>
    </location>
</feature>
<evidence type="ECO:0000256" key="2">
    <source>
        <dbReference type="ARBA" id="ARBA00022692"/>
    </source>
</evidence>
<comment type="subcellular location">
    <subcellularLocation>
        <location evidence="1">Cell membrane</location>
        <topology evidence="1">Multi-pass membrane protein</topology>
    </subcellularLocation>
</comment>
<evidence type="ECO:0000256" key="6">
    <source>
        <dbReference type="ARBA" id="ARBA00023136"/>
    </source>
</evidence>
<dbReference type="EMBL" id="JAHBCL010000007">
    <property type="protein sequence ID" value="MBS7526136.1"/>
    <property type="molecule type" value="Genomic_DNA"/>
</dbReference>
<dbReference type="SMART" id="SM00382">
    <property type="entry name" value="AAA"/>
    <property type="match status" value="1"/>
</dbReference>
<feature type="domain" description="ABC transmembrane type-1" evidence="9">
    <location>
        <begin position="21"/>
        <end position="301"/>
    </location>
</feature>
<dbReference type="SUPFAM" id="SSF52540">
    <property type="entry name" value="P-loop containing nucleoside triphosphate hydrolases"/>
    <property type="match status" value="1"/>
</dbReference>
<dbReference type="InterPro" id="IPR027417">
    <property type="entry name" value="P-loop_NTPase"/>
</dbReference>
<keyword evidence="5 7" id="KW-1133">Transmembrane helix</keyword>
<dbReference type="InterPro" id="IPR003593">
    <property type="entry name" value="AAA+_ATPase"/>
</dbReference>
<dbReference type="RefSeq" id="WP_213235920.1">
    <property type="nucleotide sequence ID" value="NZ_JAHBCL010000007.1"/>
</dbReference>
<comment type="caution">
    <text evidence="10">The sequence shown here is derived from an EMBL/GenBank/DDBJ whole genome shotgun (WGS) entry which is preliminary data.</text>
</comment>
<proteinExistence type="predicted"/>
<dbReference type="InterPro" id="IPR017871">
    <property type="entry name" value="ABC_transporter-like_CS"/>
</dbReference>
<dbReference type="SUPFAM" id="SSF90123">
    <property type="entry name" value="ABC transporter transmembrane region"/>
    <property type="match status" value="1"/>
</dbReference>
<feature type="transmembrane region" description="Helical" evidence="7">
    <location>
        <begin position="56"/>
        <end position="74"/>
    </location>
</feature>
<evidence type="ECO:0000259" key="8">
    <source>
        <dbReference type="PROSITE" id="PS50893"/>
    </source>
</evidence>
<organism evidence="10 11">
    <name type="scientific">Fusibacter paucivorans</name>
    <dbReference type="NCBI Taxonomy" id="76009"/>
    <lineage>
        <taxon>Bacteria</taxon>
        <taxon>Bacillati</taxon>
        <taxon>Bacillota</taxon>
        <taxon>Clostridia</taxon>
        <taxon>Eubacteriales</taxon>
        <taxon>Eubacteriales Family XII. Incertae Sedis</taxon>
        <taxon>Fusibacter</taxon>
    </lineage>
</organism>
<evidence type="ECO:0000256" key="4">
    <source>
        <dbReference type="ARBA" id="ARBA00022840"/>
    </source>
</evidence>
<evidence type="ECO:0000256" key="3">
    <source>
        <dbReference type="ARBA" id="ARBA00022741"/>
    </source>
</evidence>
<dbReference type="Pfam" id="PF00664">
    <property type="entry name" value="ABC_membrane"/>
    <property type="match status" value="1"/>
</dbReference>
<dbReference type="PROSITE" id="PS00211">
    <property type="entry name" value="ABC_TRANSPORTER_1"/>
    <property type="match status" value="1"/>
</dbReference>
<evidence type="ECO:0000313" key="11">
    <source>
        <dbReference type="Proteomes" id="UP000746471"/>
    </source>
</evidence>